<dbReference type="Proteomes" id="UP000078200">
    <property type="component" value="Unassembled WGS sequence"/>
</dbReference>
<sequence length="143" mass="16165">MRAPSLGTANSLASFELDVKRTASLKNFSICSLRSVWATHDDEEIPPAARIHVDVRTYLLGPHNSKIIIPQLGIYVNKFKIEFPKKRSPKLYYICSQLKTTSPTYHRVKTEINSNGLNLKLNTLAEPMTTFYLPTNTLLITTN</sequence>
<accession>A0A1A9VF53</accession>
<name>A0A1A9VF53_GLOAU</name>
<reference evidence="1" key="1">
    <citation type="submission" date="2020-05" db="UniProtKB">
        <authorList>
            <consortium name="EnsemblMetazoa"/>
        </authorList>
    </citation>
    <scope>IDENTIFICATION</scope>
    <source>
        <strain evidence="1">TTRI</strain>
    </source>
</reference>
<proteinExistence type="predicted"/>
<keyword evidence="2" id="KW-1185">Reference proteome</keyword>
<dbReference type="EnsemblMetazoa" id="GAUT035281-RA">
    <property type="protein sequence ID" value="GAUT035281-PA"/>
    <property type="gene ID" value="GAUT035281"/>
</dbReference>
<dbReference type="VEuPathDB" id="VectorBase:GAUT035281"/>
<evidence type="ECO:0000313" key="1">
    <source>
        <dbReference type="EnsemblMetazoa" id="GAUT035281-PA"/>
    </source>
</evidence>
<protein>
    <submittedName>
        <fullName evidence="1">Uncharacterized protein</fullName>
    </submittedName>
</protein>
<dbReference type="AlphaFoldDB" id="A0A1A9VF53"/>
<evidence type="ECO:0000313" key="2">
    <source>
        <dbReference type="Proteomes" id="UP000078200"/>
    </source>
</evidence>
<organism evidence="1 2">
    <name type="scientific">Glossina austeni</name>
    <name type="common">Savannah tsetse fly</name>
    <dbReference type="NCBI Taxonomy" id="7395"/>
    <lineage>
        <taxon>Eukaryota</taxon>
        <taxon>Metazoa</taxon>
        <taxon>Ecdysozoa</taxon>
        <taxon>Arthropoda</taxon>
        <taxon>Hexapoda</taxon>
        <taxon>Insecta</taxon>
        <taxon>Pterygota</taxon>
        <taxon>Neoptera</taxon>
        <taxon>Endopterygota</taxon>
        <taxon>Diptera</taxon>
        <taxon>Brachycera</taxon>
        <taxon>Muscomorpha</taxon>
        <taxon>Hippoboscoidea</taxon>
        <taxon>Glossinidae</taxon>
        <taxon>Glossina</taxon>
    </lineage>
</organism>